<sequence length="117" mass="12419">MGTGLERALNLCLTVCLLPGLLQASTSGGYTQPGTNGNRAVAYNYGQGPKVQQLPGSLAEMRVPSNTSSLIIDKLQPTAEGLYTCQALYDRPEGPKVAFHYVQLDVLEEGEPGSAHL</sequence>
<dbReference type="InterPro" id="IPR036179">
    <property type="entry name" value="Ig-like_dom_sf"/>
</dbReference>
<reference evidence="2" key="1">
    <citation type="journal article" date="2023" name="Science">
        <title>Genome structures resolve the early diversification of teleost fishes.</title>
        <authorList>
            <person name="Parey E."/>
            <person name="Louis A."/>
            <person name="Montfort J."/>
            <person name="Bouchez O."/>
            <person name="Roques C."/>
            <person name="Iampietro C."/>
            <person name="Lluch J."/>
            <person name="Castinel A."/>
            <person name="Donnadieu C."/>
            <person name="Desvignes T."/>
            <person name="Floi Bucao C."/>
            <person name="Jouanno E."/>
            <person name="Wen M."/>
            <person name="Mejri S."/>
            <person name="Dirks R."/>
            <person name="Jansen H."/>
            <person name="Henkel C."/>
            <person name="Chen W.J."/>
            <person name="Zahm M."/>
            <person name="Cabau C."/>
            <person name="Klopp C."/>
            <person name="Thompson A.W."/>
            <person name="Robinson-Rechavi M."/>
            <person name="Braasch I."/>
            <person name="Lecointre G."/>
            <person name="Bobe J."/>
            <person name="Postlethwait J.H."/>
            <person name="Berthelot C."/>
            <person name="Roest Crollius H."/>
            <person name="Guiguen Y."/>
        </authorList>
    </citation>
    <scope>NUCLEOTIDE SEQUENCE</scope>
    <source>
        <strain evidence="2">WJC10195</strain>
    </source>
</reference>
<evidence type="ECO:0000256" key="1">
    <source>
        <dbReference type="SAM" id="SignalP"/>
    </source>
</evidence>
<proteinExistence type="predicted"/>
<keyword evidence="3" id="KW-1185">Reference proteome</keyword>
<dbReference type="AlphaFoldDB" id="A0A9Q1FWB6"/>
<evidence type="ECO:0000313" key="2">
    <source>
        <dbReference type="EMBL" id="KAJ8368662.1"/>
    </source>
</evidence>
<accession>A0A9Q1FWB6</accession>
<name>A0A9Q1FWB6_SYNKA</name>
<dbReference type="OrthoDB" id="9442762at2759"/>
<gene>
    <name evidence="2" type="ORF">SKAU_G00086900</name>
</gene>
<evidence type="ECO:0000313" key="3">
    <source>
        <dbReference type="Proteomes" id="UP001152622"/>
    </source>
</evidence>
<dbReference type="CDD" id="cd00096">
    <property type="entry name" value="Ig"/>
    <property type="match status" value="1"/>
</dbReference>
<comment type="caution">
    <text evidence="2">The sequence shown here is derived from an EMBL/GenBank/DDBJ whole genome shotgun (WGS) entry which is preliminary data.</text>
</comment>
<feature type="chain" id="PRO_5040261685" evidence="1">
    <location>
        <begin position="25"/>
        <end position="117"/>
    </location>
</feature>
<dbReference type="SUPFAM" id="SSF48726">
    <property type="entry name" value="Immunoglobulin"/>
    <property type="match status" value="1"/>
</dbReference>
<organism evidence="2 3">
    <name type="scientific">Synaphobranchus kaupii</name>
    <name type="common">Kaup's arrowtooth eel</name>
    <dbReference type="NCBI Taxonomy" id="118154"/>
    <lineage>
        <taxon>Eukaryota</taxon>
        <taxon>Metazoa</taxon>
        <taxon>Chordata</taxon>
        <taxon>Craniata</taxon>
        <taxon>Vertebrata</taxon>
        <taxon>Euteleostomi</taxon>
        <taxon>Actinopterygii</taxon>
        <taxon>Neopterygii</taxon>
        <taxon>Teleostei</taxon>
        <taxon>Anguilliformes</taxon>
        <taxon>Synaphobranchidae</taxon>
        <taxon>Synaphobranchus</taxon>
    </lineage>
</organism>
<protein>
    <submittedName>
        <fullName evidence="2">Uncharacterized protein</fullName>
    </submittedName>
</protein>
<dbReference type="EMBL" id="JAINUF010000003">
    <property type="protein sequence ID" value="KAJ8368662.1"/>
    <property type="molecule type" value="Genomic_DNA"/>
</dbReference>
<feature type="signal peptide" evidence="1">
    <location>
        <begin position="1"/>
        <end position="24"/>
    </location>
</feature>
<keyword evidence="1" id="KW-0732">Signal</keyword>
<dbReference type="Proteomes" id="UP001152622">
    <property type="component" value="Chromosome 3"/>
</dbReference>